<evidence type="ECO:0000313" key="2">
    <source>
        <dbReference type="Proteomes" id="UP001221924"/>
    </source>
</evidence>
<accession>A0AAW6MCX5</accession>
<dbReference type="EMBL" id="JARFID010000820">
    <property type="protein sequence ID" value="MDE8698172.1"/>
    <property type="molecule type" value="Genomic_DNA"/>
</dbReference>
<organism evidence="1 2">
    <name type="scientific">Bacteroides cellulosilyticus</name>
    <dbReference type="NCBI Taxonomy" id="246787"/>
    <lineage>
        <taxon>Bacteria</taxon>
        <taxon>Pseudomonadati</taxon>
        <taxon>Bacteroidota</taxon>
        <taxon>Bacteroidia</taxon>
        <taxon>Bacteroidales</taxon>
        <taxon>Bacteroidaceae</taxon>
        <taxon>Bacteroides</taxon>
    </lineage>
</organism>
<reference evidence="1" key="1">
    <citation type="submission" date="2023-03" db="EMBL/GenBank/DDBJ databases">
        <title>DFI Biobank Strains.</title>
        <authorList>
            <person name="Mostad J."/>
            <person name="Paddock L."/>
            <person name="Medina S."/>
            <person name="Waligurski E."/>
            <person name="Barat B."/>
            <person name="Smith R."/>
            <person name="Burgo V."/>
            <person name="Metcalfe C."/>
            <person name="Woodson C."/>
            <person name="Sundararajan A."/>
            <person name="Ramaswamy R."/>
            <person name="Lin H."/>
            <person name="Pamer E.G."/>
        </authorList>
    </citation>
    <scope>NUCLEOTIDE SEQUENCE</scope>
    <source>
        <strain evidence="1">DFI.9.5</strain>
    </source>
</reference>
<proteinExistence type="predicted"/>
<feature type="non-terminal residue" evidence="1">
    <location>
        <position position="99"/>
    </location>
</feature>
<comment type="caution">
    <text evidence="1">The sequence shown here is derived from an EMBL/GenBank/DDBJ whole genome shotgun (WGS) entry which is preliminary data.</text>
</comment>
<gene>
    <name evidence="1" type="ORF">PZH42_29825</name>
</gene>
<evidence type="ECO:0000313" key="1">
    <source>
        <dbReference type="EMBL" id="MDE8698172.1"/>
    </source>
</evidence>
<dbReference type="Proteomes" id="UP001221924">
    <property type="component" value="Unassembled WGS sequence"/>
</dbReference>
<name>A0AAW6MCX5_9BACE</name>
<dbReference type="AlphaFoldDB" id="A0AAW6MCX5"/>
<feature type="non-terminal residue" evidence="1">
    <location>
        <position position="1"/>
    </location>
</feature>
<sequence>LKGKAYWISNNTIEFVPGPGTLKPGEFYEGTFQLGRFVEVDSRLKEFKFSFRVQEPNFTLYIEPLTTIDIDSHGDLVTLKGEVRFSDATPKEAVEKMLS</sequence>
<protein>
    <submittedName>
        <fullName evidence="1">Uncharacterized protein</fullName>
    </submittedName>
</protein>
<dbReference type="RefSeq" id="WP_275203118.1">
    <property type="nucleotide sequence ID" value="NZ_JARFID010000820.1"/>
</dbReference>